<dbReference type="InterPro" id="IPR017961">
    <property type="entry name" value="DNA_pol_Y-fam_little_finger"/>
</dbReference>
<dbReference type="CDD" id="cd01700">
    <property type="entry name" value="PolY_Pol_V_umuC"/>
    <property type="match status" value="1"/>
</dbReference>
<keyword evidence="2" id="KW-0227">DNA damage</keyword>
<sequence>MFALIDCNNFFVSCERTLDKSLIGKPVTVLSNNDGCFISRSQEAKDLGIAMGAPLFKYKKIIETHNIQCLSPKFELYNYKSQQVIRTVSSLIPEYEVYSIDEIFFSLKGFERFFDIKNYCQIIRRTVASETGIPTCIGIAPTKTLAKLANKIAKKFPDTFNGVYLMDTQEKIEKALKWLPVEDLWGIGRKLAAKMHDAGVYKAHDLTQKPEMWLRKVMGIHGVRMMRELQGIPQLPLEEPSIAKQSIATTRSFIEMIAEKEQLRERIKTFSFVCAEKLRKQNSCCKRITVFIQTNRFHKTSGVYNGVLSYTFPNPSSSSVTISKAADILFEALYKEGFRYKKAGVIVTDLIPDNERLINLFEKDIEQKHIPVMKVMDFLNRKYGKDKIRLASQSGKPTYERRNLPPEYEEFLKSNTLPEASFRFH</sequence>
<keyword evidence="8" id="KW-1185">Reference proteome</keyword>
<evidence type="ECO:0000313" key="7">
    <source>
        <dbReference type="EMBL" id="RCU44037.1"/>
    </source>
</evidence>
<accession>A0A368N0J1</accession>
<proteinExistence type="inferred from homology"/>
<keyword evidence="4" id="KW-0234">DNA repair</keyword>
<dbReference type="AlphaFoldDB" id="A0A368N0J1"/>
<dbReference type="InterPro" id="IPR024728">
    <property type="entry name" value="PolY_HhH_motif"/>
</dbReference>
<dbReference type="PANTHER" id="PTHR11076:SF34">
    <property type="entry name" value="PROTEIN UMUC"/>
    <property type="match status" value="1"/>
</dbReference>
<dbReference type="Gene3D" id="3.30.1490.100">
    <property type="entry name" value="DNA polymerase, Y-family, little finger domain"/>
    <property type="match status" value="1"/>
</dbReference>
<dbReference type="OrthoDB" id="9808813at2"/>
<dbReference type="PANTHER" id="PTHR11076">
    <property type="entry name" value="DNA REPAIR POLYMERASE UMUC / TRANSFERASE FAMILY MEMBER"/>
    <property type="match status" value="1"/>
</dbReference>
<evidence type="ECO:0000256" key="5">
    <source>
        <dbReference type="ARBA" id="ARBA00023236"/>
    </source>
</evidence>
<evidence type="ECO:0000259" key="6">
    <source>
        <dbReference type="PROSITE" id="PS50173"/>
    </source>
</evidence>
<evidence type="ECO:0000256" key="2">
    <source>
        <dbReference type="ARBA" id="ARBA00022763"/>
    </source>
</evidence>
<dbReference type="GO" id="GO:0006281">
    <property type="term" value="P:DNA repair"/>
    <property type="evidence" value="ECO:0007669"/>
    <property type="project" value="InterPro"/>
</dbReference>
<evidence type="ECO:0000256" key="3">
    <source>
        <dbReference type="ARBA" id="ARBA00023199"/>
    </source>
</evidence>
<dbReference type="Proteomes" id="UP000252172">
    <property type="component" value="Unassembled WGS sequence"/>
</dbReference>
<dbReference type="GO" id="GO:0005829">
    <property type="term" value="C:cytosol"/>
    <property type="evidence" value="ECO:0007669"/>
    <property type="project" value="TreeGrafter"/>
</dbReference>
<evidence type="ECO:0000256" key="1">
    <source>
        <dbReference type="ARBA" id="ARBA00010945"/>
    </source>
</evidence>
<comment type="caution">
    <text evidence="7">The sequence shown here is derived from an EMBL/GenBank/DDBJ whole genome shotgun (WGS) entry which is preliminary data.</text>
</comment>
<feature type="domain" description="UmuC" evidence="6">
    <location>
        <begin position="2"/>
        <end position="188"/>
    </location>
</feature>
<dbReference type="EMBL" id="QPIE01000002">
    <property type="protein sequence ID" value="RCU44037.1"/>
    <property type="molecule type" value="Genomic_DNA"/>
</dbReference>
<dbReference type="InterPro" id="IPR050116">
    <property type="entry name" value="DNA_polymerase-Y"/>
</dbReference>
<dbReference type="RefSeq" id="WP_114303016.1">
    <property type="nucleotide sequence ID" value="NZ_QPIE01000002.1"/>
</dbReference>
<keyword evidence="5" id="KW-0742">SOS response</keyword>
<dbReference type="Gene3D" id="3.30.70.270">
    <property type="match status" value="1"/>
</dbReference>
<dbReference type="GO" id="GO:0042276">
    <property type="term" value="P:error-prone translesion synthesis"/>
    <property type="evidence" value="ECO:0007669"/>
    <property type="project" value="TreeGrafter"/>
</dbReference>
<name>A0A368N0J1_9FLAO</name>
<dbReference type="Pfam" id="PF00817">
    <property type="entry name" value="IMS"/>
    <property type="match status" value="1"/>
</dbReference>
<evidence type="ECO:0000313" key="8">
    <source>
        <dbReference type="Proteomes" id="UP000252172"/>
    </source>
</evidence>
<dbReference type="PROSITE" id="PS50173">
    <property type="entry name" value="UMUC"/>
    <property type="match status" value="1"/>
</dbReference>
<dbReference type="InterPro" id="IPR043128">
    <property type="entry name" value="Rev_trsase/Diguanyl_cyclase"/>
</dbReference>
<reference evidence="7 8" key="1">
    <citation type="submission" date="2018-07" db="EMBL/GenBank/DDBJ databases">
        <title>Chryseobacterium lacus sp. nov., isolated from lake water.</title>
        <authorList>
            <person name="Li C.-M."/>
        </authorList>
    </citation>
    <scope>NUCLEOTIDE SEQUENCE [LARGE SCALE GENOMIC DNA]</scope>
    <source>
        <strain evidence="7 8">YLOS41</strain>
    </source>
</reference>
<dbReference type="Pfam" id="PF11799">
    <property type="entry name" value="IMS_C"/>
    <property type="match status" value="1"/>
</dbReference>
<dbReference type="InterPro" id="IPR043502">
    <property type="entry name" value="DNA/RNA_pol_sf"/>
</dbReference>
<dbReference type="Pfam" id="PF13438">
    <property type="entry name" value="DUF4113"/>
    <property type="match status" value="1"/>
</dbReference>
<dbReference type="Gene3D" id="1.10.150.20">
    <property type="entry name" value="5' to 3' exonuclease, C-terminal subdomain"/>
    <property type="match status" value="1"/>
</dbReference>
<comment type="similarity">
    <text evidence="1">Belongs to the DNA polymerase type-Y family.</text>
</comment>
<gene>
    <name evidence="7" type="ORF">DQ356_03205</name>
</gene>
<dbReference type="GO" id="GO:0003684">
    <property type="term" value="F:damaged DNA binding"/>
    <property type="evidence" value="ECO:0007669"/>
    <property type="project" value="InterPro"/>
</dbReference>
<keyword evidence="3" id="KW-0741">SOS mutagenesis</keyword>
<dbReference type="GO" id="GO:0009432">
    <property type="term" value="P:SOS response"/>
    <property type="evidence" value="ECO:0007669"/>
    <property type="project" value="TreeGrafter"/>
</dbReference>
<dbReference type="SUPFAM" id="SSF56672">
    <property type="entry name" value="DNA/RNA polymerases"/>
    <property type="match status" value="1"/>
</dbReference>
<evidence type="ECO:0000256" key="4">
    <source>
        <dbReference type="ARBA" id="ARBA00023204"/>
    </source>
</evidence>
<dbReference type="Gene3D" id="3.40.1170.60">
    <property type="match status" value="1"/>
</dbReference>
<dbReference type="InterPro" id="IPR001126">
    <property type="entry name" value="UmuC"/>
</dbReference>
<dbReference type="InterPro" id="IPR025188">
    <property type="entry name" value="DUF4113"/>
</dbReference>
<dbReference type="GO" id="GO:0003887">
    <property type="term" value="F:DNA-directed DNA polymerase activity"/>
    <property type="evidence" value="ECO:0007669"/>
    <property type="project" value="TreeGrafter"/>
</dbReference>
<organism evidence="7 8">
    <name type="scientific">Chryseobacterium lacus</name>
    <dbReference type="NCBI Taxonomy" id="2058346"/>
    <lineage>
        <taxon>Bacteria</taxon>
        <taxon>Pseudomonadati</taxon>
        <taxon>Bacteroidota</taxon>
        <taxon>Flavobacteriia</taxon>
        <taxon>Flavobacteriales</taxon>
        <taxon>Weeksellaceae</taxon>
        <taxon>Chryseobacterium group</taxon>
        <taxon>Chryseobacterium</taxon>
    </lineage>
</organism>
<protein>
    <submittedName>
        <fullName evidence="7">DUF4113 domain-containing protein</fullName>
    </submittedName>
</protein>
<dbReference type="InterPro" id="IPR036775">
    <property type="entry name" value="DNA_pol_Y-fam_lit_finger_sf"/>
</dbReference>
<dbReference type="Pfam" id="PF11798">
    <property type="entry name" value="IMS_HHH"/>
    <property type="match status" value="1"/>
</dbReference>